<dbReference type="Proteomes" id="UP000321922">
    <property type="component" value="Unassembled WGS sequence"/>
</dbReference>
<gene>
    <name evidence="1" type="ORF">VSA01S_37840</name>
</gene>
<evidence type="ECO:0000313" key="1">
    <source>
        <dbReference type="EMBL" id="GEM77672.1"/>
    </source>
</evidence>
<name>A0A511QMD1_9VIBR</name>
<sequence>MRKRLCNEGFTISDYSTQKLMDKLDLVVTQRVGDKLTTKHKYSDTVADNLLNKNFNSVEPNQVWAMLALVGIML</sequence>
<reference evidence="1 2" key="1">
    <citation type="submission" date="2019-07" db="EMBL/GenBank/DDBJ databases">
        <title>Whole genome shotgun sequence of Vibrio sagamiensis NBRC 104589.</title>
        <authorList>
            <person name="Hosoyama A."/>
            <person name="Uohara A."/>
            <person name="Ohji S."/>
            <person name="Ichikawa N."/>
        </authorList>
    </citation>
    <scope>NUCLEOTIDE SEQUENCE [LARGE SCALE GENOMIC DNA]</scope>
    <source>
        <strain evidence="1 2">NBRC 104589</strain>
    </source>
</reference>
<protein>
    <submittedName>
        <fullName evidence="1">Uncharacterized protein</fullName>
    </submittedName>
</protein>
<dbReference type="EMBL" id="BJXJ01000083">
    <property type="protein sequence ID" value="GEM77672.1"/>
    <property type="molecule type" value="Genomic_DNA"/>
</dbReference>
<keyword evidence="2" id="KW-1185">Reference proteome</keyword>
<proteinExistence type="predicted"/>
<evidence type="ECO:0000313" key="2">
    <source>
        <dbReference type="Proteomes" id="UP000321922"/>
    </source>
</evidence>
<accession>A0A511QMD1</accession>
<dbReference type="AlphaFoldDB" id="A0A511QMD1"/>
<comment type="caution">
    <text evidence="1">The sequence shown here is derived from an EMBL/GenBank/DDBJ whole genome shotgun (WGS) entry which is preliminary data.</text>
</comment>
<organism evidence="1 2">
    <name type="scientific">Vibrio sagamiensis NBRC 104589</name>
    <dbReference type="NCBI Taxonomy" id="1219064"/>
    <lineage>
        <taxon>Bacteria</taxon>
        <taxon>Pseudomonadati</taxon>
        <taxon>Pseudomonadota</taxon>
        <taxon>Gammaproteobacteria</taxon>
        <taxon>Vibrionales</taxon>
        <taxon>Vibrionaceae</taxon>
        <taxon>Vibrio</taxon>
    </lineage>
</organism>